<proteinExistence type="inferred from homology"/>
<evidence type="ECO:0000256" key="10">
    <source>
        <dbReference type="RuleBase" id="RU003756"/>
    </source>
</evidence>
<dbReference type="Proteomes" id="UP001165633">
    <property type="component" value="Unassembled WGS sequence"/>
</dbReference>
<dbReference type="PANTHER" id="PTHR11361:SF34">
    <property type="entry name" value="DNA MISMATCH REPAIR PROTEIN MSH1, MITOCHONDRIAL"/>
    <property type="match status" value="1"/>
</dbReference>
<evidence type="ECO:0000256" key="6">
    <source>
        <dbReference type="ARBA" id="ARBA00023125"/>
    </source>
</evidence>
<dbReference type="Gene3D" id="6.10.140.430">
    <property type="match status" value="1"/>
</dbReference>
<dbReference type="Gene3D" id="3.40.50.300">
    <property type="entry name" value="P-loop containing nucleotide triphosphate hydrolases"/>
    <property type="match status" value="1"/>
</dbReference>
<dbReference type="PANTHER" id="PTHR11361">
    <property type="entry name" value="DNA MISMATCH REPAIR PROTEIN MUTS FAMILY MEMBER"/>
    <property type="match status" value="1"/>
</dbReference>
<dbReference type="SUPFAM" id="SSF55271">
    <property type="entry name" value="DNA repair protein MutS, domain I"/>
    <property type="match status" value="1"/>
</dbReference>
<evidence type="ECO:0000256" key="4">
    <source>
        <dbReference type="ARBA" id="ARBA00022763"/>
    </source>
</evidence>
<dbReference type="PROSITE" id="PS00486">
    <property type="entry name" value="DNA_MISMATCH_REPAIR_2"/>
    <property type="match status" value="1"/>
</dbReference>
<keyword evidence="7 10" id="KW-0234">DNA repair</keyword>
<dbReference type="Pfam" id="PF01624">
    <property type="entry name" value="MutS_I"/>
    <property type="match status" value="1"/>
</dbReference>
<dbReference type="InterPro" id="IPR007860">
    <property type="entry name" value="DNA_mmatch_repair_MutS_con_dom"/>
</dbReference>
<evidence type="ECO:0000256" key="7">
    <source>
        <dbReference type="ARBA" id="ARBA00023204"/>
    </source>
</evidence>
<dbReference type="Gene3D" id="3.30.420.110">
    <property type="entry name" value="MutS, connector domain"/>
    <property type="match status" value="1"/>
</dbReference>
<dbReference type="InterPro" id="IPR007695">
    <property type="entry name" value="DNA_mismatch_repair_MutS-lik_N"/>
</dbReference>
<evidence type="ECO:0000313" key="14">
    <source>
        <dbReference type="Proteomes" id="UP001165633"/>
    </source>
</evidence>
<feature type="domain" description="DNA mismatch repair proteins mutS family" evidence="12">
    <location>
        <begin position="711"/>
        <end position="727"/>
    </location>
</feature>
<dbReference type="InterPro" id="IPR007696">
    <property type="entry name" value="DNA_mismatch_repair_MutS_core"/>
</dbReference>
<gene>
    <name evidence="13" type="primary">mutS</name>
    <name evidence="13" type="ORF">NQF87_00925</name>
</gene>
<keyword evidence="5" id="KW-0067">ATP-binding</keyword>
<accession>A0ABT3W9T6</accession>
<sequence>MVDQKPSVPPIPPQVTGKVTPTMEQWFSLKNQEPDALLFFRMGDFYELFFGDAHAAALALDITLTHRGTHDEEPIPMCGVPVGTAQIYLSRLIRRGFRVAVAEQTEIPRKGQKGPLRREIVRVITPGTLTEDELLEAGRANTLLAIVAPDKRHRNRLGAAWIDISTGTLELLRLGADTLAELLARLAPSEILSDPTLIPAEHAGIITPSTARPGREAAERTVTAAYDVAQMDALGDFSNEQIIACAVLLDYVRRSQAGRLPRLAPPIDHGLDSIMGLDPATRSSLDILQSRDGGSRHTLFASVNQTATAAGTRLLAHWVSTPGTDLALITGRQEGWSWLHQHPQPTATLRDILKQAPDSARALGRISSGRPLPRDLAAIRDTLRAANQITETLGTLAGTDMPERIRHIGASLYGRADTLLERLEAALNADLPVKIEDGGVIAPGFDAELDRQRDLRDNSRRLIAQLQVRLAEEYEISNLRIRHHNQLGYVIEVPAAAGRTLRQHEGLSLRQGTASLARFSNEELTSLNQAILEASEKADQLERHLFADLAQHCLNTPALDDIGLALAELDALISCARIMDRGTWCRPTMTDGQDFALHACRHPVVEAALHEQAAHDTPFIANDCALPPEKHAILLTGPNMAGKSTFLRQNALAVILAQAGLPVPAQKATIGIVDRLFSRVGAADDLARGRSTFMVEMTETAAILNQAGPRSLVVVDEIGRGTSTLDGLSIAWATLEALHFQLRCRTIFATHFHELGALLETLPRLAACTMAVKEWEGHVVFQHEVRPGLAQKSWGLHVARLAGIPASVLQRARSLLTRLEKERGQTGQPASLPLFEQAETGPSSFSPDVPPPSVSEAPLPARLETLDALRHELDGLDPDSLSPREAHTALYHLKNMIKGLSEVDVPDEK</sequence>
<evidence type="ECO:0000256" key="9">
    <source>
        <dbReference type="NCBIfam" id="TIGR01070"/>
    </source>
</evidence>
<name>A0ABT3W9T6_9PROT</name>
<dbReference type="InterPro" id="IPR007861">
    <property type="entry name" value="DNA_mismatch_repair_MutS_clamp"/>
</dbReference>
<dbReference type="InterPro" id="IPR005748">
    <property type="entry name" value="DNA_mismatch_repair_MutS"/>
</dbReference>
<evidence type="ECO:0000256" key="3">
    <source>
        <dbReference type="ARBA" id="ARBA00022741"/>
    </source>
</evidence>
<evidence type="ECO:0000256" key="5">
    <source>
        <dbReference type="ARBA" id="ARBA00022840"/>
    </source>
</evidence>
<dbReference type="InterPro" id="IPR016151">
    <property type="entry name" value="DNA_mismatch_repair_MutS_N"/>
</dbReference>
<dbReference type="InterPro" id="IPR036678">
    <property type="entry name" value="MutS_con_dom_sf"/>
</dbReference>
<dbReference type="Pfam" id="PF05188">
    <property type="entry name" value="MutS_II"/>
    <property type="match status" value="1"/>
</dbReference>
<dbReference type="Gene3D" id="1.10.1420.10">
    <property type="match status" value="2"/>
</dbReference>
<dbReference type="Pfam" id="PF05192">
    <property type="entry name" value="MutS_III"/>
    <property type="match status" value="1"/>
</dbReference>
<dbReference type="Gene3D" id="3.40.1170.10">
    <property type="entry name" value="DNA repair protein MutS, domain I"/>
    <property type="match status" value="1"/>
</dbReference>
<evidence type="ECO:0000256" key="11">
    <source>
        <dbReference type="SAM" id="MobiDB-lite"/>
    </source>
</evidence>
<evidence type="ECO:0000256" key="1">
    <source>
        <dbReference type="ARBA" id="ARBA00006271"/>
    </source>
</evidence>
<dbReference type="SUPFAM" id="SSF52540">
    <property type="entry name" value="P-loop containing nucleoside triphosphate hydrolases"/>
    <property type="match status" value="1"/>
</dbReference>
<evidence type="ECO:0000259" key="12">
    <source>
        <dbReference type="PROSITE" id="PS00486"/>
    </source>
</evidence>
<keyword evidence="3 10" id="KW-0547">Nucleotide-binding</keyword>
<dbReference type="Pfam" id="PF00488">
    <property type="entry name" value="MutS_V"/>
    <property type="match status" value="1"/>
</dbReference>
<dbReference type="Pfam" id="PF05190">
    <property type="entry name" value="MutS_IV"/>
    <property type="match status" value="1"/>
</dbReference>
<protein>
    <recommendedName>
        <fullName evidence="2 9">DNA mismatch repair protein MutS</fullName>
    </recommendedName>
</protein>
<dbReference type="InterPro" id="IPR027417">
    <property type="entry name" value="P-loop_NTPase"/>
</dbReference>
<feature type="region of interest" description="Disordered" evidence="11">
    <location>
        <begin position="820"/>
        <end position="857"/>
    </location>
</feature>
<dbReference type="NCBIfam" id="NF003810">
    <property type="entry name" value="PRK05399.1"/>
    <property type="match status" value="1"/>
</dbReference>
<keyword evidence="6 10" id="KW-0238">DNA-binding</keyword>
<keyword evidence="4 10" id="KW-0227">DNA damage</keyword>
<comment type="function">
    <text evidence="8">This protein is involved in the repair of mismatches in DNA. It is possible that it carries out the mismatch recognition step. This protein has a weak ATPase activity.</text>
</comment>
<evidence type="ECO:0000256" key="2">
    <source>
        <dbReference type="ARBA" id="ARBA00021982"/>
    </source>
</evidence>
<dbReference type="InterPro" id="IPR017261">
    <property type="entry name" value="DNA_mismatch_repair_MutS/MSH"/>
</dbReference>
<dbReference type="InterPro" id="IPR036187">
    <property type="entry name" value="DNA_mismatch_repair_MutS_sf"/>
</dbReference>
<dbReference type="InterPro" id="IPR045076">
    <property type="entry name" value="MutS"/>
</dbReference>
<dbReference type="InterPro" id="IPR000432">
    <property type="entry name" value="DNA_mismatch_repair_MutS_C"/>
</dbReference>
<reference evidence="13" key="1">
    <citation type="submission" date="2022-07" db="EMBL/GenBank/DDBJ databases">
        <title>Bombella genomes.</title>
        <authorList>
            <person name="Harer L."/>
            <person name="Styblova S."/>
            <person name="Ehrmann M."/>
        </authorList>
    </citation>
    <scope>NUCLEOTIDE SEQUENCE</scope>
    <source>
        <strain evidence="13">TMW 2.2559</strain>
    </source>
</reference>
<dbReference type="RefSeq" id="WP_266126553.1">
    <property type="nucleotide sequence ID" value="NZ_JANIDV010000001.1"/>
</dbReference>
<evidence type="ECO:0000313" key="13">
    <source>
        <dbReference type="EMBL" id="MCX5615548.1"/>
    </source>
</evidence>
<keyword evidence="14" id="KW-1185">Reference proteome</keyword>
<evidence type="ECO:0000256" key="8">
    <source>
        <dbReference type="ARBA" id="ARBA00024647"/>
    </source>
</evidence>
<organism evidence="13 14">
    <name type="scientific">Bombella dulcis</name>
    <dbReference type="NCBI Taxonomy" id="2967339"/>
    <lineage>
        <taxon>Bacteria</taxon>
        <taxon>Pseudomonadati</taxon>
        <taxon>Pseudomonadota</taxon>
        <taxon>Alphaproteobacteria</taxon>
        <taxon>Acetobacterales</taxon>
        <taxon>Acetobacteraceae</taxon>
        <taxon>Bombella</taxon>
    </lineage>
</organism>
<dbReference type="PIRSF" id="PIRSF037677">
    <property type="entry name" value="DNA_mis_repair_Msh6"/>
    <property type="match status" value="1"/>
</dbReference>
<comment type="caution">
    <text evidence="13">The sequence shown here is derived from an EMBL/GenBank/DDBJ whole genome shotgun (WGS) entry which is preliminary data.</text>
</comment>
<dbReference type="SUPFAM" id="SSF48334">
    <property type="entry name" value="DNA repair protein MutS, domain III"/>
    <property type="match status" value="1"/>
</dbReference>
<dbReference type="EMBL" id="JANIDV010000001">
    <property type="protein sequence ID" value="MCX5615548.1"/>
    <property type="molecule type" value="Genomic_DNA"/>
</dbReference>
<dbReference type="SUPFAM" id="SSF53150">
    <property type="entry name" value="DNA repair protein MutS, domain II"/>
    <property type="match status" value="1"/>
</dbReference>
<dbReference type="NCBIfam" id="TIGR01070">
    <property type="entry name" value="mutS1"/>
    <property type="match status" value="1"/>
</dbReference>
<dbReference type="SMART" id="SM00534">
    <property type="entry name" value="MUTSac"/>
    <property type="match status" value="1"/>
</dbReference>
<comment type="similarity">
    <text evidence="1 10">Belongs to the DNA mismatch repair MutS family.</text>
</comment>
<dbReference type="SMART" id="SM00533">
    <property type="entry name" value="MUTSd"/>
    <property type="match status" value="1"/>
</dbReference>